<dbReference type="AlphaFoldDB" id="L5L1H1"/>
<gene>
    <name evidence="2" type="ORF">PAL_GLEAN10014314</name>
</gene>
<sequence length="61" mass="6370">MAGGVAGPEEGWTGIEDEAVEQGGGIHPGEAALEFVGVIVDKFLKMSQQGPWGQGWGYSHN</sequence>
<evidence type="ECO:0000313" key="3">
    <source>
        <dbReference type="Proteomes" id="UP000010552"/>
    </source>
</evidence>
<protein>
    <submittedName>
        <fullName evidence="2">Uncharacterized protein</fullName>
    </submittedName>
</protein>
<reference evidence="3" key="1">
    <citation type="journal article" date="2013" name="Science">
        <title>Comparative analysis of bat genomes provides insight into the evolution of flight and immunity.</title>
        <authorList>
            <person name="Zhang G."/>
            <person name="Cowled C."/>
            <person name="Shi Z."/>
            <person name="Huang Z."/>
            <person name="Bishop-Lilly K.A."/>
            <person name="Fang X."/>
            <person name="Wynne J.W."/>
            <person name="Xiong Z."/>
            <person name="Baker M.L."/>
            <person name="Zhao W."/>
            <person name="Tachedjian M."/>
            <person name="Zhu Y."/>
            <person name="Zhou P."/>
            <person name="Jiang X."/>
            <person name="Ng J."/>
            <person name="Yang L."/>
            <person name="Wu L."/>
            <person name="Xiao J."/>
            <person name="Feng Y."/>
            <person name="Chen Y."/>
            <person name="Sun X."/>
            <person name="Zhang Y."/>
            <person name="Marsh G.A."/>
            <person name="Crameri G."/>
            <person name="Broder C.C."/>
            <person name="Frey K.G."/>
            <person name="Wang L.F."/>
            <person name="Wang J."/>
        </authorList>
    </citation>
    <scope>NUCLEOTIDE SEQUENCE [LARGE SCALE GENOMIC DNA]</scope>
</reference>
<evidence type="ECO:0000313" key="2">
    <source>
        <dbReference type="EMBL" id="ELK17121.1"/>
    </source>
</evidence>
<dbReference type="EMBL" id="KB030407">
    <property type="protein sequence ID" value="ELK17121.1"/>
    <property type="molecule type" value="Genomic_DNA"/>
</dbReference>
<name>L5L1H1_PTEAL</name>
<dbReference type="Proteomes" id="UP000010552">
    <property type="component" value="Unassembled WGS sequence"/>
</dbReference>
<evidence type="ECO:0000256" key="1">
    <source>
        <dbReference type="SAM" id="MobiDB-lite"/>
    </source>
</evidence>
<accession>L5L1H1</accession>
<keyword evidence="3" id="KW-1185">Reference proteome</keyword>
<organism evidence="2 3">
    <name type="scientific">Pteropus alecto</name>
    <name type="common">Black flying fox</name>
    <dbReference type="NCBI Taxonomy" id="9402"/>
    <lineage>
        <taxon>Eukaryota</taxon>
        <taxon>Metazoa</taxon>
        <taxon>Chordata</taxon>
        <taxon>Craniata</taxon>
        <taxon>Vertebrata</taxon>
        <taxon>Euteleostomi</taxon>
        <taxon>Mammalia</taxon>
        <taxon>Eutheria</taxon>
        <taxon>Laurasiatheria</taxon>
        <taxon>Chiroptera</taxon>
        <taxon>Yinpterochiroptera</taxon>
        <taxon>Pteropodoidea</taxon>
        <taxon>Pteropodidae</taxon>
        <taxon>Pteropodinae</taxon>
        <taxon>Pteropus</taxon>
    </lineage>
</organism>
<proteinExistence type="predicted"/>
<feature type="region of interest" description="Disordered" evidence="1">
    <location>
        <begin position="1"/>
        <end position="26"/>
    </location>
</feature>
<dbReference type="InParanoid" id="L5L1H1"/>